<accession>A0A382CTU9</accession>
<dbReference type="EMBL" id="UINC01035778">
    <property type="protein sequence ID" value="SVB28733.1"/>
    <property type="molecule type" value="Genomic_DNA"/>
</dbReference>
<feature type="non-terminal residue" evidence="1">
    <location>
        <position position="634"/>
    </location>
</feature>
<organism evidence="1">
    <name type="scientific">marine metagenome</name>
    <dbReference type="NCBI Taxonomy" id="408172"/>
    <lineage>
        <taxon>unclassified sequences</taxon>
        <taxon>metagenomes</taxon>
        <taxon>ecological metagenomes</taxon>
    </lineage>
</organism>
<proteinExistence type="predicted"/>
<protein>
    <submittedName>
        <fullName evidence="1">Uncharacterized protein</fullName>
    </submittedName>
</protein>
<reference evidence="1" key="1">
    <citation type="submission" date="2018-05" db="EMBL/GenBank/DDBJ databases">
        <authorList>
            <person name="Lanie J.A."/>
            <person name="Ng W.-L."/>
            <person name="Kazmierczak K.M."/>
            <person name="Andrzejewski T.M."/>
            <person name="Davidsen T.M."/>
            <person name="Wayne K.J."/>
            <person name="Tettelin H."/>
            <person name="Glass J.I."/>
            <person name="Rusch D."/>
            <person name="Podicherti R."/>
            <person name="Tsui H.-C.T."/>
            <person name="Winkler M.E."/>
        </authorList>
    </citation>
    <scope>NUCLEOTIDE SEQUENCE</scope>
</reference>
<sequence length="634" mass="70003">VVGVVRKTDQIMMIEYDESSSDFKLLDPVDENNETFDIPDGTYGAAWNANGRIILSANAGGLYEVYPDTISGSRIQVRKLADTQATGANDGMNCDDIPVCLPEEFGNVYGYAWIDWEKSGDRTAVTGGLEEHIKGVTVTLTLETEYKNSNDKVCEDFGESSWVVQTDGQSDSDYQWQINDLPAKDNFGNDLFYKANFDYQGADFPYGFSPTGYTKRLEDEVTSSEVDSDVYQNTSSSPTQETDPMIFRLLMQHKQTKQKNISRVLGSINPFSDDGSPETTTATSDLFILEPNETVHRADAGISGYPIFEPVAVVTIDCLAENVEISLDNSESSVDAEFSVDVYHDSVEPGNLVTAQSGDQLVLADGIDEYEKDIPPPLGVLIIDVNVVAEHNGVQLGPLGVVSNQSQTYCDPPFSVMIEALPDCPVLDLTIRVLSSEELNLDPIPQASGARIEVTLYEDGIPRRLGNIYSSSGQYYELDAGLFALEELSIQEDSEWRIEWKATDLVYPERTMEGTIGPKLFDCDSAAPPDPEVTFVPDCATGRGVFAIDNSESLWNVDFTIKELDEIIRGPETIDAKVIKEIELLLDHNDKFIVVLTLSEVQPDVQTLRQFADNETIQEPVQITRQTFNTGSQS</sequence>
<name>A0A382CTU9_9ZZZZ</name>
<gene>
    <name evidence="1" type="ORF">METZ01_LOCUS181587</name>
</gene>
<evidence type="ECO:0000313" key="1">
    <source>
        <dbReference type="EMBL" id="SVB28733.1"/>
    </source>
</evidence>
<feature type="non-terminal residue" evidence="1">
    <location>
        <position position="1"/>
    </location>
</feature>
<dbReference type="AlphaFoldDB" id="A0A382CTU9"/>